<dbReference type="InterPro" id="IPR024286">
    <property type="entry name" value="DUF3700"/>
</dbReference>
<evidence type="ECO:0000313" key="4">
    <source>
        <dbReference type="RefSeq" id="XP_022138225.1"/>
    </source>
</evidence>
<keyword evidence="3" id="KW-1185">Reference proteome</keyword>
<evidence type="ECO:0000256" key="1">
    <source>
        <dbReference type="SAM" id="MobiDB-lite"/>
    </source>
</evidence>
<organism evidence="3 4">
    <name type="scientific">Momordica charantia</name>
    <name type="common">Bitter gourd</name>
    <name type="synonym">Balsam pear</name>
    <dbReference type="NCBI Taxonomy" id="3673"/>
    <lineage>
        <taxon>Eukaryota</taxon>
        <taxon>Viridiplantae</taxon>
        <taxon>Streptophyta</taxon>
        <taxon>Embryophyta</taxon>
        <taxon>Tracheophyta</taxon>
        <taxon>Spermatophyta</taxon>
        <taxon>Magnoliopsida</taxon>
        <taxon>eudicotyledons</taxon>
        <taxon>Gunneridae</taxon>
        <taxon>Pentapetalae</taxon>
        <taxon>rosids</taxon>
        <taxon>fabids</taxon>
        <taxon>Cucurbitales</taxon>
        <taxon>Cucurbitaceae</taxon>
        <taxon>Momordiceae</taxon>
        <taxon>Momordica</taxon>
    </lineage>
</organism>
<name>A0A6J1C8V4_MOMCH</name>
<evidence type="ECO:0000313" key="3">
    <source>
        <dbReference type="Proteomes" id="UP000504603"/>
    </source>
</evidence>
<reference evidence="4" key="1">
    <citation type="submission" date="2025-08" db="UniProtKB">
        <authorList>
            <consortium name="RefSeq"/>
        </authorList>
    </citation>
    <scope>IDENTIFICATION</scope>
    <source>
        <strain evidence="4">OHB3-1</strain>
    </source>
</reference>
<dbReference type="FunFam" id="3.60.20.10:FF:000061">
    <property type="entry name" value="Heat stress transcription factor A-6b"/>
    <property type="match status" value="1"/>
</dbReference>
<dbReference type="Gene3D" id="3.60.20.10">
    <property type="entry name" value="Glutamine Phosphoribosylpyrophosphate, subunit 1, domain 1"/>
    <property type="match status" value="1"/>
</dbReference>
<accession>A0A6J1C8V4</accession>
<dbReference type="InterPro" id="IPR044828">
    <property type="entry name" value="TSJT1-like"/>
</dbReference>
<feature type="domain" description="DUF3700" evidence="2">
    <location>
        <begin position="2"/>
        <end position="226"/>
    </location>
</feature>
<proteinExistence type="predicted"/>
<dbReference type="Proteomes" id="UP000504603">
    <property type="component" value="Unplaced"/>
</dbReference>
<dbReference type="InterPro" id="IPR029055">
    <property type="entry name" value="Ntn_hydrolases_N"/>
</dbReference>
<dbReference type="PANTHER" id="PTHR45952">
    <property type="entry name" value="ALUMINUM INDUCED PROTEIN WITH YGL AND LRDR MOTIFS"/>
    <property type="match status" value="1"/>
</dbReference>
<dbReference type="AlphaFoldDB" id="A0A6J1C8V4"/>
<dbReference type="SUPFAM" id="SSF56235">
    <property type="entry name" value="N-terminal nucleophile aminohydrolases (Ntn hydrolases)"/>
    <property type="match status" value="1"/>
</dbReference>
<evidence type="ECO:0000259" key="2">
    <source>
        <dbReference type="SMART" id="SM01172"/>
    </source>
</evidence>
<sequence length="250" mass="27230">MLAVFDKSVAKTPEALQSPHSDSVWALKDGILGRHFGSLYPASVIVNLGSAGLLAYSVEKQNPLLPRLFAVVDDIFCLFQGHIENVAQLKQQYGLNKAANEVIIVIEAYRTLRDRGPYPADQVVRDIQGKFVFVLYDSSSKTAFFASDADGSVPLHWGSDSEGHLVLSDDIETMKKGCGKSFAPFPKGCFFTTSGGLRSFEHPLNELKPVPRVDSSGHVCGANFKVDEEARKESSGMPRVGSAANWSSNY</sequence>
<dbReference type="RefSeq" id="XP_022138225.1">
    <property type="nucleotide sequence ID" value="XM_022282533.1"/>
</dbReference>
<dbReference type="CDD" id="cd01910">
    <property type="entry name" value="Wali7"/>
    <property type="match status" value="1"/>
</dbReference>
<dbReference type="OrthoDB" id="2019121at2759"/>
<dbReference type="PANTHER" id="PTHR45952:SF4">
    <property type="entry name" value="ALUMINUM INDUCED PROTEIN WITH YGL AND LRDR MOTIFS"/>
    <property type="match status" value="1"/>
</dbReference>
<dbReference type="GeneID" id="111009449"/>
<dbReference type="SMART" id="SM01172">
    <property type="entry name" value="DUF3700"/>
    <property type="match status" value="1"/>
</dbReference>
<gene>
    <name evidence="4" type="primary">LOC111009449</name>
</gene>
<dbReference type="KEGG" id="mcha:111009449"/>
<protein>
    <submittedName>
        <fullName evidence="4">Stem-specific protein TSJT1</fullName>
    </submittedName>
</protein>
<feature type="region of interest" description="Disordered" evidence="1">
    <location>
        <begin position="231"/>
        <end position="250"/>
    </location>
</feature>
<dbReference type="Pfam" id="PF12481">
    <property type="entry name" value="DUF3700"/>
    <property type="match status" value="1"/>
</dbReference>